<proteinExistence type="predicted"/>
<name>A0A8T1VU06_9STRA</name>
<feature type="chain" id="PRO_5035786770" description="Protein kinase domain-containing protein" evidence="1">
    <location>
        <begin position="18"/>
        <end position="500"/>
    </location>
</feature>
<protein>
    <recommendedName>
        <fullName evidence="2">Protein kinase domain-containing protein</fullName>
    </recommendedName>
</protein>
<dbReference type="Proteomes" id="UP000694044">
    <property type="component" value="Unassembled WGS sequence"/>
</dbReference>
<dbReference type="Pfam" id="PF07714">
    <property type="entry name" value="PK_Tyr_Ser-Thr"/>
    <property type="match status" value="1"/>
</dbReference>
<dbReference type="PROSITE" id="PS50011">
    <property type="entry name" value="PROTEIN_KINASE_DOM"/>
    <property type="match status" value="1"/>
</dbReference>
<dbReference type="EMBL" id="JAGDFM010000140">
    <property type="protein sequence ID" value="KAG7384707.1"/>
    <property type="molecule type" value="Genomic_DNA"/>
</dbReference>
<evidence type="ECO:0000259" key="2">
    <source>
        <dbReference type="PROSITE" id="PS50011"/>
    </source>
</evidence>
<dbReference type="InterPro" id="IPR051681">
    <property type="entry name" value="Ser/Thr_Kinases-Pseudokinases"/>
</dbReference>
<evidence type="ECO:0000313" key="3">
    <source>
        <dbReference type="EMBL" id="KAG7384707.1"/>
    </source>
</evidence>
<evidence type="ECO:0000313" key="4">
    <source>
        <dbReference type="Proteomes" id="UP000694044"/>
    </source>
</evidence>
<dbReference type="InterPro" id="IPR000719">
    <property type="entry name" value="Prot_kinase_dom"/>
</dbReference>
<accession>A0A8T1VU06</accession>
<dbReference type="PANTHER" id="PTHR44329">
    <property type="entry name" value="SERINE/THREONINE-PROTEIN KINASE TNNI3K-RELATED"/>
    <property type="match status" value="1"/>
</dbReference>
<dbReference type="AlphaFoldDB" id="A0A8T1VU06"/>
<sequence>MFHIPKLVSAFLALTDSLTPPTSKSRGDELWRQDPSDPSDELHELFTSVHARLRCVHRTLRGCGRGNVFASVAVLVLLTRLVARFHAAVAKHRELNLLVRFATKRSTLGKLQELHRVIDLLFRLLELTGHLEMTKWSHEWEPQCRRMYAAFAERVKKPQLAVQGLPDAKVAEIMAIMKFEIVYHENESTADQYLLLRNTFNALVRSSKVKVSKVPAFYIPSVDVEFGLPHEAIEGTSLSCVVTRSVCDQAARLVVQYLSADDRYSEQLFLGATEIWHGFQHPYVMKMVGGSHVGSEHFVVWEDVAAHGNFIHCFTNGRCDHELHRRHLWRMFLQVARGLHYIHRQGQTHGSLKCSQIVVAEDKTPKICQFELSEDSRAGALDRWKSPESNLDPDLKPSKAGDVYAFGLCIIEAFTRAIPYEALEDDDVMIQFEEGRCYPRPEDMRDDEWDVVRRFVTHNPNDRPTMAQGIDMVEELAWKEAKEEEEAAVYGSAHTSGDKP</sequence>
<feature type="domain" description="Protein kinase" evidence="2">
    <location>
        <begin position="226"/>
        <end position="476"/>
    </location>
</feature>
<gene>
    <name evidence="3" type="ORF">PHYPSEUDO_002352</name>
</gene>
<reference evidence="3" key="1">
    <citation type="submission" date="2021-02" db="EMBL/GenBank/DDBJ databases">
        <authorList>
            <person name="Palmer J.M."/>
        </authorList>
    </citation>
    <scope>NUCLEOTIDE SEQUENCE</scope>
    <source>
        <strain evidence="3">SCRP734</strain>
    </source>
</reference>
<evidence type="ECO:0000256" key="1">
    <source>
        <dbReference type="SAM" id="SignalP"/>
    </source>
</evidence>
<dbReference type="GO" id="GO:0004674">
    <property type="term" value="F:protein serine/threonine kinase activity"/>
    <property type="evidence" value="ECO:0007669"/>
    <property type="project" value="TreeGrafter"/>
</dbReference>
<feature type="signal peptide" evidence="1">
    <location>
        <begin position="1"/>
        <end position="17"/>
    </location>
</feature>
<dbReference type="GO" id="GO:0005524">
    <property type="term" value="F:ATP binding"/>
    <property type="evidence" value="ECO:0007669"/>
    <property type="project" value="InterPro"/>
</dbReference>
<keyword evidence="1" id="KW-0732">Signal</keyword>
<dbReference type="OrthoDB" id="5966500at2759"/>
<keyword evidence="4" id="KW-1185">Reference proteome</keyword>
<comment type="caution">
    <text evidence="3">The sequence shown here is derived from an EMBL/GenBank/DDBJ whole genome shotgun (WGS) entry which is preliminary data.</text>
</comment>
<dbReference type="InterPro" id="IPR001245">
    <property type="entry name" value="Ser-Thr/Tyr_kinase_cat_dom"/>
</dbReference>
<organism evidence="3 4">
    <name type="scientific">Phytophthora pseudosyringae</name>
    <dbReference type="NCBI Taxonomy" id="221518"/>
    <lineage>
        <taxon>Eukaryota</taxon>
        <taxon>Sar</taxon>
        <taxon>Stramenopiles</taxon>
        <taxon>Oomycota</taxon>
        <taxon>Peronosporomycetes</taxon>
        <taxon>Peronosporales</taxon>
        <taxon>Peronosporaceae</taxon>
        <taxon>Phytophthora</taxon>
    </lineage>
</organism>
<dbReference type="PANTHER" id="PTHR44329:SF214">
    <property type="entry name" value="PROTEIN KINASE DOMAIN-CONTAINING PROTEIN"/>
    <property type="match status" value="1"/>
</dbReference>